<gene>
    <name evidence="1" type="ORF">LW31_043</name>
</gene>
<name>A0A1W6JHG3_9CAUD</name>
<dbReference type="EMBL" id="KY554762">
    <property type="protein sequence ID" value="ARM65645.1"/>
    <property type="molecule type" value="Genomic_DNA"/>
</dbReference>
<proteinExistence type="predicted"/>
<organism evidence="1 2">
    <name type="scientific">Lactococcus phage LW31</name>
    <dbReference type="NCBI Taxonomy" id="1965478"/>
    <lineage>
        <taxon>Viruses</taxon>
        <taxon>Duplodnaviria</taxon>
        <taxon>Heunggongvirae</taxon>
        <taxon>Uroviricota</taxon>
        <taxon>Caudoviricetes</taxon>
        <taxon>Teubervirus</taxon>
        <taxon>Teubervirus LW31</taxon>
    </lineage>
</organism>
<evidence type="ECO:0000313" key="1">
    <source>
        <dbReference type="EMBL" id="ARM65645.1"/>
    </source>
</evidence>
<evidence type="ECO:0000313" key="2">
    <source>
        <dbReference type="Proteomes" id="UP000224502"/>
    </source>
</evidence>
<reference evidence="1 2" key="1">
    <citation type="journal article" date="2017" name="Viruses">
        <title>Phage Biodiversity in Artisanal Cheese Wheys Reflects the Complexity of the Fermentation Process.</title>
        <authorList>
            <person name="Mahony J."/>
            <person name="Moscarelli A."/>
            <person name="Kelleher P."/>
            <person name="Lugli G.A."/>
            <person name="Ventura M."/>
            <person name="Settanni L."/>
            <person name="van Sinderen D."/>
        </authorList>
    </citation>
    <scope>NUCLEOTIDE SEQUENCE [LARGE SCALE GENOMIC DNA]</scope>
</reference>
<dbReference type="Proteomes" id="UP000224502">
    <property type="component" value="Segment"/>
</dbReference>
<accession>A0A1W6JHG3</accession>
<protein>
    <submittedName>
        <fullName evidence="1">Uncharacterized protein</fullName>
    </submittedName>
</protein>
<keyword evidence="2" id="KW-1185">Reference proteome</keyword>
<sequence length="322" mass="37231">MTNTDFNLMNVKADKYSTLKGFEPFKEVPLNFIAEYFEGVKGVKRGGKLILDKNVTDKKASEINDVWQFIKKGLVYTSTTEPDDFLYSSHEFGVDLTTAKPIITTTGKAFDSCHYDVHPDENNCYGSAKKAVLRMYIVFTKDGQYYGRFYIYDGYHNQTDTKHDIIDGAYINKRHKAFKNKNEPRLSALIYSHSKGLKRSQVIKMNTNAEYYGQGYANPANGYAYYVSKLETGTTNVISIDNNDVLQILNDDDNREGVECYGCERWCNEEESCYVERDEERYCDECVCYCEECEEYFSNEDPYYNVNGTIICEPCMERMQEN</sequence>